<feature type="chain" id="PRO_5026118828" description="DUF541 domain-containing protein" evidence="1">
    <location>
        <begin position="21"/>
        <end position="176"/>
    </location>
</feature>
<evidence type="ECO:0000256" key="1">
    <source>
        <dbReference type="SAM" id="SignalP"/>
    </source>
</evidence>
<protein>
    <recommendedName>
        <fullName evidence="4">DUF541 domain-containing protein</fullName>
    </recommendedName>
</protein>
<dbReference type="RefSeq" id="WP_155092466.1">
    <property type="nucleotide sequence ID" value="NZ_CP102754.1"/>
</dbReference>
<dbReference type="AlphaFoldDB" id="A0A6I3LMA0"/>
<reference evidence="2 3" key="1">
    <citation type="submission" date="2019-11" db="EMBL/GenBank/DDBJ databases">
        <title>Genome of Strain BIT-d1.</title>
        <authorList>
            <person name="Yang Y."/>
        </authorList>
    </citation>
    <scope>NUCLEOTIDE SEQUENCE [LARGE SCALE GENOMIC DNA]</scope>
    <source>
        <strain evidence="2 3">BIT-d1</strain>
    </source>
</reference>
<accession>A0A6I3LMA0</accession>
<keyword evidence="3" id="KW-1185">Reference proteome</keyword>
<evidence type="ECO:0000313" key="3">
    <source>
        <dbReference type="Proteomes" id="UP000438760"/>
    </source>
</evidence>
<evidence type="ECO:0000313" key="2">
    <source>
        <dbReference type="EMBL" id="MTG98440.1"/>
    </source>
</evidence>
<organism evidence="2 3">
    <name type="scientific">Myroides albus</name>
    <dbReference type="NCBI Taxonomy" id="2562892"/>
    <lineage>
        <taxon>Bacteria</taxon>
        <taxon>Pseudomonadati</taxon>
        <taxon>Bacteroidota</taxon>
        <taxon>Flavobacteriia</taxon>
        <taxon>Flavobacteriales</taxon>
        <taxon>Flavobacteriaceae</taxon>
        <taxon>Myroides</taxon>
    </lineage>
</organism>
<keyword evidence="1" id="KW-0732">Signal</keyword>
<evidence type="ECO:0008006" key="4">
    <source>
        <dbReference type="Google" id="ProtNLM"/>
    </source>
</evidence>
<gene>
    <name evidence="2" type="ORF">GJV76_09945</name>
</gene>
<proteinExistence type="predicted"/>
<dbReference type="EMBL" id="WMJX01000019">
    <property type="protein sequence ID" value="MTG98440.1"/>
    <property type="molecule type" value="Genomic_DNA"/>
</dbReference>
<sequence length="176" mass="19581">MKKLIYLSLLLLPISSIAIANNTAAHATTAINQKATKEFTIKYTSESTDLTQKATELYQQLISFISQENEAKSFRSVSFLTQINENTKEITIKNIQFSQENSYATALQKLLKNDNDATKILEVDGVSIEANEDTKEIDLTKATTLATNFVEAVNSSNYEKGTNVSSSIDIEYHTIQ</sequence>
<comment type="caution">
    <text evidence="2">The sequence shown here is derived from an EMBL/GenBank/DDBJ whole genome shotgun (WGS) entry which is preliminary data.</text>
</comment>
<name>A0A6I3LMA0_9FLAO</name>
<feature type="signal peptide" evidence="1">
    <location>
        <begin position="1"/>
        <end position="20"/>
    </location>
</feature>
<dbReference type="Proteomes" id="UP000438760">
    <property type="component" value="Unassembled WGS sequence"/>
</dbReference>